<dbReference type="GeneID" id="30980678"/>
<proteinExistence type="predicted"/>
<gene>
    <name evidence="1" type="ORF">CANTADRAFT_20281</name>
</gene>
<dbReference type="Proteomes" id="UP000094285">
    <property type="component" value="Unassembled WGS sequence"/>
</dbReference>
<evidence type="ECO:0000313" key="1">
    <source>
        <dbReference type="EMBL" id="ODV80709.1"/>
    </source>
</evidence>
<dbReference type="RefSeq" id="XP_020065831.1">
    <property type="nucleotide sequence ID" value="XM_020206541.1"/>
</dbReference>
<dbReference type="EMBL" id="KV453910">
    <property type="protein sequence ID" value="ODV80709.1"/>
    <property type="molecule type" value="Genomic_DNA"/>
</dbReference>
<dbReference type="STRING" id="984487.A0A1E4SMF3"/>
<organism evidence="1 2">
    <name type="scientific">Suhomyces tanzawaensis NRRL Y-17324</name>
    <dbReference type="NCBI Taxonomy" id="984487"/>
    <lineage>
        <taxon>Eukaryota</taxon>
        <taxon>Fungi</taxon>
        <taxon>Dikarya</taxon>
        <taxon>Ascomycota</taxon>
        <taxon>Saccharomycotina</taxon>
        <taxon>Pichiomycetes</taxon>
        <taxon>Debaryomycetaceae</taxon>
        <taxon>Suhomyces</taxon>
    </lineage>
</organism>
<evidence type="ECO:0000313" key="2">
    <source>
        <dbReference type="Proteomes" id="UP000094285"/>
    </source>
</evidence>
<sequence length="281" mass="32020">MNFIFDFPQEEFAPPTGPIGSGINSSSHTLDSTLSLNSTASARHTDTDDSILLWGDLDILELISKNATQFEPISHIQPSAPNEDYQLSSGFDLRHYIDSLEIPFNEEILSMQIDSQVLDETLAQNPEPTTDQEPLNPSTIVKGKLFNYSLEGTNPSDECFQLDLGTLNAQAISISVQNSVSQEFQLQDQYLRSIKRGDMEFLGDKVRKRRNPESDELVWKPVSIYQAAYTNIKIFPLEKTDYHLYIPQVSCFGKINMRVKRAWVRKPNNREKFPIYKYRGC</sequence>
<name>A0A1E4SMF3_9ASCO</name>
<protein>
    <submittedName>
        <fullName evidence="1">Uncharacterized protein</fullName>
    </submittedName>
</protein>
<dbReference type="AlphaFoldDB" id="A0A1E4SMF3"/>
<dbReference type="OrthoDB" id="4096135at2759"/>
<keyword evidence="2" id="KW-1185">Reference proteome</keyword>
<accession>A0A1E4SMF3</accession>
<reference evidence="2" key="1">
    <citation type="submission" date="2016-05" db="EMBL/GenBank/DDBJ databases">
        <title>Comparative genomics of biotechnologically important yeasts.</title>
        <authorList>
            <consortium name="DOE Joint Genome Institute"/>
            <person name="Riley R."/>
            <person name="Haridas S."/>
            <person name="Wolfe K.H."/>
            <person name="Lopes M.R."/>
            <person name="Hittinger C.T."/>
            <person name="Goker M."/>
            <person name="Salamov A."/>
            <person name="Wisecaver J."/>
            <person name="Long T.M."/>
            <person name="Aerts A.L."/>
            <person name="Barry K."/>
            <person name="Choi C."/>
            <person name="Clum A."/>
            <person name="Coughlan A.Y."/>
            <person name="Deshpande S."/>
            <person name="Douglass A.P."/>
            <person name="Hanson S.J."/>
            <person name="Klenk H.-P."/>
            <person name="Labutti K."/>
            <person name="Lapidus A."/>
            <person name="Lindquist E."/>
            <person name="Lipzen A."/>
            <person name="Meier-Kolthoff J.P."/>
            <person name="Ohm R.A."/>
            <person name="Otillar R.P."/>
            <person name="Pangilinan J."/>
            <person name="Peng Y."/>
            <person name="Rokas A."/>
            <person name="Rosa C.A."/>
            <person name="Scheuner C."/>
            <person name="Sibirny A.A."/>
            <person name="Slot J.C."/>
            <person name="Stielow J.B."/>
            <person name="Sun H."/>
            <person name="Kurtzman C.P."/>
            <person name="Blackwell M."/>
            <person name="Grigoriev I.V."/>
            <person name="Jeffries T.W."/>
        </authorList>
    </citation>
    <scope>NUCLEOTIDE SEQUENCE [LARGE SCALE GENOMIC DNA]</scope>
    <source>
        <strain evidence="2">NRRL Y-17324</strain>
    </source>
</reference>